<sequence length="92" mass="10028">MLTVTQAPAYMPELFLCAYPSPRRKTDIRGLATCPTGHAFNPASLGIVLNGDSIDSNILLFGSSLLPRGPRSQRGGIEEDPGKQREERMKNV</sequence>
<protein>
    <submittedName>
        <fullName evidence="2">Uncharacterized protein</fullName>
    </submittedName>
</protein>
<accession>A0A3B7MQ92</accession>
<evidence type="ECO:0000313" key="2">
    <source>
        <dbReference type="EMBL" id="AXY76308.1"/>
    </source>
</evidence>
<dbReference type="Proteomes" id="UP000263900">
    <property type="component" value="Chromosome"/>
</dbReference>
<dbReference type="AlphaFoldDB" id="A0A3B7MQ92"/>
<name>A0A3B7MQ92_9BACT</name>
<feature type="compositionally biased region" description="Basic and acidic residues" evidence="1">
    <location>
        <begin position="76"/>
        <end position="92"/>
    </location>
</feature>
<proteinExistence type="predicted"/>
<keyword evidence="3" id="KW-1185">Reference proteome</keyword>
<evidence type="ECO:0000313" key="3">
    <source>
        <dbReference type="Proteomes" id="UP000263900"/>
    </source>
</evidence>
<feature type="region of interest" description="Disordered" evidence="1">
    <location>
        <begin position="66"/>
        <end position="92"/>
    </location>
</feature>
<dbReference type="EMBL" id="CP032157">
    <property type="protein sequence ID" value="AXY76308.1"/>
    <property type="molecule type" value="Genomic_DNA"/>
</dbReference>
<reference evidence="2 3" key="1">
    <citation type="submission" date="2018-09" db="EMBL/GenBank/DDBJ databases">
        <title>Genome sequencing of strain 6GH32-13.</title>
        <authorList>
            <person name="Weon H.-Y."/>
            <person name="Heo J."/>
            <person name="Kwon S.-W."/>
        </authorList>
    </citation>
    <scope>NUCLEOTIDE SEQUENCE [LARGE SCALE GENOMIC DNA]</scope>
    <source>
        <strain evidence="2 3">5GH32-13</strain>
    </source>
</reference>
<dbReference type="KEGG" id="pseg:D3H65_20940"/>
<evidence type="ECO:0000256" key="1">
    <source>
        <dbReference type="SAM" id="MobiDB-lite"/>
    </source>
</evidence>
<organism evidence="2 3">
    <name type="scientific">Paraflavitalea soli</name>
    <dbReference type="NCBI Taxonomy" id="2315862"/>
    <lineage>
        <taxon>Bacteria</taxon>
        <taxon>Pseudomonadati</taxon>
        <taxon>Bacteroidota</taxon>
        <taxon>Chitinophagia</taxon>
        <taxon>Chitinophagales</taxon>
        <taxon>Chitinophagaceae</taxon>
        <taxon>Paraflavitalea</taxon>
    </lineage>
</organism>
<gene>
    <name evidence="2" type="ORF">D3H65_20940</name>
</gene>